<reference evidence="2" key="1">
    <citation type="submission" date="2016-04" db="EMBL/GenBank/DDBJ databases">
        <authorList>
            <person name="Quiroz-Castaneda R.E."/>
            <person name="Martinez-Ocampo F."/>
        </authorList>
    </citation>
    <scope>NUCLEOTIDE SEQUENCE [LARGE SCALE GENOMIC DNA]</scope>
    <source>
        <strain evidence="2">INIFAP01</strain>
    </source>
</reference>
<dbReference type="AlphaFoldDB" id="A0A1A9QCR2"/>
<comment type="caution">
    <text evidence="1">The sequence shown here is derived from an EMBL/GenBank/DDBJ whole genome shotgun (WGS) entry which is preliminary data.</text>
</comment>
<name>A0A1A9QCR2_9MOLU</name>
<sequence>MVLNQTKIFLEIIELNNHFQKNIHSKLSKSSLPNWEGEKSEKEFIKYQVKTVDIDRFLHMKNKETIVMIS</sequence>
<dbReference type="EMBL" id="LWUJ01000016">
    <property type="protein sequence ID" value="OAL09745.1"/>
    <property type="molecule type" value="Genomic_DNA"/>
</dbReference>
<organism evidence="1 2">
    <name type="scientific">Candidatus Mycoplasma haematobovis</name>
    <dbReference type="NCBI Taxonomy" id="432608"/>
    <lineage>
        <taxon>Bacteria</taxon>
        <taxon>Bacillati</taxon>
        <taxon>Mycoplasmatota</taxon>
        <taxon>Mollicutes</taxon>
        <taxon>Mycoplasmataceae</taxon>
        <taxon>Mycoplasma</taxon>
    </lineage>
</organism>
<protein>
    <submittedName>
        <fullName evidence="1">Uncharacterized protein</fullName>
    </submittedName>
</protein>
<keyword evidence="2" id="KW-1185">Reference proteome</keyword>
<evidence type="ECO:0000313" key="1">
    <source>
        <dbReference type="EMBL" id="OAL09745.1"/>
    </source>
</evidence>
<proteinExistence type="predicted"/>
<evidence type="ECO:0000313" key="2">
    <source>
        <dbReference type="Proteomes" id="UP000077623"/>
    </source>
</evidence>
<dbReference type="Proteomes" id="UP000077623">
    <property type="component" value="Unassembled WGS sequence"/>
</dbReference>
<accession>A0A1A9QCR2</accession>
<gene>
    <name evidence="1" type="ORF">A6V39_05480</name>
</gene>